<proteinExistence type="inferred from homology"/>
<dbReference type="RefSeq" id="WP_222973986.1">
    <property type="nucleotide sequence ID" value="NZ_JAINVZ010000002.1"/>
</dbReference>
<dbReference type="EMBL" id="JAINVZ010000002">
    <property type="protein sequence ID" value="MBY8884059.1"/>
    <property type="molecule type" value="Genomic_DNA"/>
</dbReference>
<protein>
    <submittedName>
        <fullName evidence="5">A24 family peptidase</fullName>
    </submittedName>
</protein>
<dbReference type="InterPro" id="IPR050882">
    <property type="entry name" value="Prepilin_peptidase/N-MTase"/>
</dbReference>
<dbReference type="PRINTS" id="PR00864">
    <property type="entry name" value="PREPILNPTASE"/>
</dbReference>
<keyword evidence="3" id="KW-0472">Membrane</keyword>
<dbReference type="Gene3D" id="1.20.120.1220">
    <property type="match status" value="1"/>
</dbReference>
<feature type="transmembrane region" description="Helical" evidence="3">
    <location>
        <begin position="162"/>
        <end position="190"/>
    </location>
</feature>
<dbReference type="InterPro" id="IPR014032">
    <property type="entry name" value="Peptidase_A24A_bac"/>
</dbReference>
<feature type="domain" description="Prepilin type IV endopeptidase peptidase" evidence="4">
    <location>
        <begin position="75"/>
        <end position="179"/>
    </location>
</feature>
<feature type="transmembrane region" description="Helical" evidence="3">
    <location>
        <begin position="97"/>
        <end position="117"/>
    </location>
</feature>
<feature type="transmembrane region" description="Helical" evidence="3">
    <location>
        <begin position="202"/>
        <end position="220"/>
    </location>
</feature>
<evidence type="ECO:0000256" key="2">
    <source>
        <dbReference type="RuleBase" id="RU003793"/>
    </source>
</evidence>
<gene>
    <name evidence="5" type="ORF">K7472_04270</name>
</gene>
<keyword evidence="6" id="KW-1185">Reference proteome</keyword>
<dbReference type="PANTHER" id="PTHR30487:SF0">
    <property type="entry name" value="PREPILIN LEADER PEPTIDASE_N-METHYLTRANSFERASE-RELATED"/>
    <property type="match status" value="1"/>
</dbReference>
<sequence>MAPHVLVVCAAALWGLATGSAVPRTAHRLAAPGADHESTAVSRAVRIRSALLGCLVCAALGQVVGVRPELAVWLLLAPVGLTLARVDLTAMRLPDALTLPAAAGTALALGGAALLPAHAGSWPRALLGGLALGVGYFGLMVINPSGMAFGDVKLAPTLGMALAWYGWPVLLTGTVLCFGCGALVALVLLATRRAGRHTAIPFGPFMLAGTLGGVLLGAAAH</sequence>
<reference evidence="5 6" key="1">
    <citation type="submission" date="2021-08" db="EMBL/GenBank/DDBJ databases">
        <title>Streptomyces sp. PTM05 isolated from lichen.</title>
        <authorList>
            <person name="Somphong A."/>
            <person name="Phongsopitanun W."/>
            <person name="Tanasupawat S."/>
        </authorList>
    </citation>
    <scope>NUCLEOTIDE SEQUENCE [LARGE SCALE GENOMIC DNA]</scope>
    <source>
        <strain evidence="5 6">Ptm05</strain>
    </source>
</reference>
<dbReference type="InterPro" id="IPR000045">
    <property type="entry name" value="Prepilin_IV_endopep_pep"/>
</dbReference>
<evidence type="ECO:0000259" key="4">
    <source>
        <dbReference type="Pfam" id="PF01478"/>
    </source>
</evidence>
<comment type="similarity">
    <text evidence="1 2">Belongs to the peptidase A24 family.</text>
</comment>
<keyword evidence="3" id="KW-0812">Transmembrane</keyword>
<name>A0ABS7QMZ3_9ACTN</name>
<accession>A0ABS7QMZ3</accession>
<evidence type="ECO:0000256" key="3">
    <source>
        <dbReference type="SAM" id="Phobius"/>
    </source>
</evidence>
<feature type="transmembrane region" description="Helical" evidence="3">
    <location>
        <begin position="45"/>
        <end position="64"/>
    </location>
</feature>
<feature type="transmembrane region" description="Helical" evidence="3">
    <location>
        <begin position="124"/>
        <end position="142"/>
    </location>
</feature>
<keyword evidence="3" id="KW-1133">Transmembrane helix</keyword>
<dbReference type="Proteomes" id="UP001198565">
    <property type="component" value="Unassembled WGS sequence"/>
</dbReference>
<comment type="caution">
    <text evidence="5">The sequence shown here is derived from an EMBL/GenBank/DDBJ whole genome shotgun (WGS) entry which is preliminary data.</text>
</comment>
<dbReference type="Pfam" id="PF01478">
    <property type="entry name" value="Peptidase_A24"/>
    <property type="match status" value="1"/>
</dbReference>
<evidence type="ECO:0000313" key="5">
    <source>
        <dbReference type="EMBL" id="MBY8884059.1"/>
    </source>
</evidence>
<dbReference type="PANTHER" id="PTHR30487">
    <property type="entry name" value="TYPE 4 PREPILIN-LIKE PROTEINS LEADER PEPTIDE-PROCESSING ENZYME"/>
    <property type="match status" value="1"/>
</dbReference>
<organism evidence="5 6">
    <name type="scientific">Streptantibioticus parmotrematis</name>
    <dbReference type="NCBI Taxonomy" id="2873249"/>
    <lineage>
        <taxon>Bacteria</taxon>
        <taxon>Bacillati</taxon>
        <taxon>Actinomycetota</taxon>
        <taxon>Actinomycetes</taxon>
        <taxon>Kitasatosporales</taxon>
        <taxon>Streptomycetaceae</taxon>
        <taxon>Streptantibioticus</taxon>
    </lineage>
</organism>
<evidence type="ECO:0000313" key="6">
    <source>
        <dbReference type="Proteomes" id="UP001198565"/>
    </source>
</evidence>
<evidence type="ECO:0000256" key="1">
    <source>
        <dbReference type="ARBA" id="ARBA00005801"/>
    </source>
</evidence>